<keyword evidence="2" id="KW-0732">Signal</keyword>
<feature type="region of interest" description="Disordered" evidence="1">
    <location>
        <begin position="44"/>
        <end position="67"/>
    </location>
</feature>
<evidence type="ECO:0008006" key="5">
    <source>
        <dbReference type="Google" id="ProtNLM"/>
    </source>
</evidence>
<proteinExistence type="predicted"/>
<dbReference type="RefSeq" id="WP_092523153.1">
    <property type="nucleotide sequence ID" value="NZ_FNCI01000002.1"/>
</dbReference>
<feature type="chain" id="PRO_5011672447" description="Cadmium carbonic anhydrase-like repeat protein" evidence="2">
    <location>
        <begin position="22"/>
        <end position="288"/>
    </location>
</feature>
<dbReference type="InterPro" id="IPR018883">
    <property type="entry name" value="Delta_CA"/>
</dbReference>
<reference evidence="3 4" key="1">
    <citation type="submission" date="2016-10" db="EMBL/GenBank/DDBJ databases">
        <authorList>
            <person name="de Groot N.N."/>
        </authorList>
    </citation>
    <scope>NUCLEOTIDE SEQUENCE [LARGE SCALE GENOMIC DNA]</scope>
    <source>
        <strain evidence="3 4">BH539</strain>
    </source>
</reference>
<dbReference type="InterPro" id="IPR036398">
    <property type="entry name" value="CA_dom_sf"/>
</dbReference>
<dbReference type="SUPFAM" id="SSF51069">
    <property type="entry name" value="Carbonic anhydrase"/>
    <property type="match status" value="1"/>
</dbReference>
<dbReference type="OrthoDB" id="8902034at2"/>
<dbReference type="EMBL" id="FNCI01000002">
    <property type="protein sequence ID" value="SDF82551.1"/>
    <property type="molecule type" value="Genomic_DNA"/>
</dbReference>
<evidence type="ECO:0000256" key="2">
    <source>
        <dbReference type="SAM" id="SignalP"/>
    </source>
</evidence>
<dbReference type="Pfam" id="PF10563">
    <property type="entry name" value="CA_like"/>
    <property type="match status" value="1"/>
</dbReference>
<sequence>MKRNILAVLVTLASFPVCVSAKDAPASPPDVADRVIEQQREMLKESTEGTGFGPQSPRDIDSSAGSNPVVFSAAPASADMNLCNIHFHKNAEHKGGEFTEYAGNGDGHGYHSGYRYAGDFSESELRPVSEAVCPSEHGRLAPGDTIEVHYVYSTAQVEPGSTLGACMNAANKNPQLRVETQVYALVNDAAARDFGELAAHGIQDGLHQALNIPTDTGEPVQYAGSTTGPAYNEIGSPFQVTWSVRPEVAKVNIRSVGQWCEGNVFAEDHAHGVRNLVVNPELLSPLSR</sequence>
<organism evidence="3 4">
    <name type="scientific">Onishia taeanensis</name>
    <dbReference type="NCBI Taxonomy" id="284577"/>
    <lineage>
        <taxon>Bacteria</taxon>
        <taxon>Pseudomonadati</taxon>
        <taxon>Pseudomonadota</taxon>
        <taxon>Gammaproteobacteria</taxon>
        <taxon>Oceanospirillales</taxon>
        <taxon>Halomonadaceae</taxon>
        <taxon>Onishia</taxon>
    </lineage>
</organism>
<evidence type="ECO:0000256" key="1">
    <source>
        <dbReference type="SAM" id="MobiDB-lite"/>
    </source>
</evidence>
<accession>A0A1G7P8L1</accession>
<evidence type="ECO:0000313" key="3">
    <source>
        <dbReference type="EMBL" id="SDF82551.1"/>
    </source>
</evidence>
<gene>
    <name evidence="3" type="ORF">SAMN05216571_102179</name>
</gene>
<dbReference type="AlphaFoldDB" id="A0A1G7P8L1"/>
<name>A0A1G7P8L1_9GAMM</name>
<dbReference type="STRING" id="284577.SAMN05216571_102179"/>
<evidence type="ECO:0000313" key="4">
    <source>
        <dbReference type="Proteomes" id="UP000198641"/>
    </source>
</evidence>
<protein>
    <recommendedName>
        <fullName evidence="5">Cadmium carbonic anhydrase-like repeat protein</fullName>
    </recommendedName>
</protein>
<feature type="signal peptide" evidence="2">
    <location>
        <begin position="1"/>
        <end position="21"/>
    </location>
</feature>
<dbReference type="Proteomes" id="UP000198641">
    <property type="component" value="Unassembled WGS sequence"/>
</dbReference>
<keyword evidence="4" id="KW-1185">Reference proteome</keyword>